<dbReference type="SUPFAM" id="SSF54423">
    <property type="entry name" value="DsbC/DsbG N-terminal domain-like"/>
    <property type="match status" value="1"/>
</dbReference>
<name>A0A382C2Q3_9ZZZZ</name>
<comment type="similarity">
    <text evidence="2">Belongs to the thioredoxin family. DsbC subfamily.</text>
</comment>
<keyword evidence="5" id="KW-1015">Disulfide bond</keyword>
<evidence type="ECO:0000259" key="8">
    <source>
        <dbReference type="Pfam" id="PF13098"/>
    </source>
</evidence>
<keyword evidence="4" id="KW-0574">Periplasm</keyword>
<dbReference type="SUPFAM" id="SSF52833">
    <property type="entry name" value="Thioredoxin-like"/>
    <property type="match status" value="1"/>
</dbReference>
<dbReference type="CDD" id="cd03020">
    <property type="entry name" value="DsbA_DsbC_DsbG"/>
    <property type="match status" value="1"/>
</dbReference>
<dbReference type="Pfam" id="PF13098">
    <property type="entry name" value="Thioredoxin_2"/>
    <property type="match status" value="1"/>
</dbReference>
<organism evidence="9">
    <name type="scientific">marine metagenome</name>
    <dbReference type="NCBI Taxonomy" id="408172"/>
    <lineage>
        <taxon>unclassified sequences</taxon>
        <taxon>metagenomes</taxon>
        <taxon>ecological metagenomes</taxon>
    </lineage>
</organism>
<evidence type="ECO:0000259" key="7">
    <source>
        <dbReference type="Pfam" id="PF10411"/>
    </source>
</evidence>
<keyword evidence="3" id="KW-0732">Signal</keyword>
<dbReference type="Gene3D" id="3.10.450.70">
    <property type="entry name" value="Disulphide bond isomerase, DsbC/G, N-terminal"/>
    <property type="match status" value="1"/>
</dbReference>
<reference evidence="9" key="1">
    <citation type="submission" date="2018-05" db="EMBL/GenBank/DDBJ databases">
        <authorList>
            <person name="Lanie J.A."/>
            <person name="Ng W.-L."/>
            <person name="Kazmierczak K.M."/>
            <person name="Andrzejewski T.M."/>
            <person name="Davidsen T.M."/>
            <person name="Wayne K.J."/>
            <person name="Tettelin H."/>
            <person name="Glass J.I."/>
            <person name="Rusch D."/>
            <person name="Podicherti R."/>
            <person name="Tsui H.-C.T."/>
            <person name="Winkler M.E."/>
        </authorList>
    </citation>
    <scope>NUCLEOTIDE SEQUENCE</scope>
</reference>
<dbReference type="InterPro" id="IPR018950">
    <property type="entry name" value="DiS-bond_isomerase_DsbC/G_N"/>
</dbReference>
<evidence type="ECO:0000256" key="6">
    <source>
        <dbReference type="ARBA" id="ARBA00023284"/>
    </source>
</evidence>
<dbReference type="EMBL" id="UINC01032534">
    <property type="protein sequence ID" value="SVB20355.1"/>
    <property type="molecule type" value="Genomic_DNA"/>
</dbReference>
<evidence type="ECO:0000256" key="5">
    <source>
        <dbReference type="ARBA" id="ARBA00023157"/>
    </source>
</evidence>
<dbReference type="InterPro" id="IPR051470">
    <property type="entry name" value="Thiol:disulfide_interchange"/>
</dbReference>
<dbReference type="InterPro" id="IPR036249">
    <property type="entry name" value="Thioredoxin-like_sf"/>
</dbReference>
<dbReference type="Gene3D" id="3.40.30.10">
    <property type="entry name" value="Glutaredoxin"/>
    <property type="match status" value="1"/>
</dbReference>
<evidence type="ECO:0000256" key="3">
    <source>
        <dbReference type="ARBA" id="ARBA00022729"/>
    </source>
</evidence>
<feature type="domain" description="Thioredoxin-like fold" evidence="8">
    <location>
        <begin position="116"/>
        <end position="231"/>
    </location>
</feature>
<proteinExistence type="inferred from homology"/>
<dbReference type="GO" id="GO:0042597">
    <property type="term" value="C:periplasmic space"/>
    <property type="evidence" value="ECO:0007669"/>
    <property type="project" value="UniProtKB-SubCell"/>
</dbReference>
<comment type="subcellular location">
    <subcellularLocation>
        <location evidence="1">Periplasm</location>
    </subcellularLocation>
</comment>
<feature type="domain" description="Disulphide bond isomerase DsbC/G N-terminal" evidence="7">
    <location>
        <begin position="27"/>
        <end position="90"/>
    </location>
</feature>
<evidence type="ECO:0008006" key="10">
    <source>
        <dbReference type="Google" id="ProtNLM"/>
    </source>
</evidence>
<accession>A0A382C2Q3</accession>
<dbReference type="PANTHER" id="PTHR35272">
    <property type="entry name" value="THIOL:DISULFIDE INTERCHANGE PROTEIN DSBC-RELATED"/>
    <property type="match status" value="1"/>
</dbReference>
<evidence type="ECO:0000256" key="4">
    <source>
        <dbReference type="ARBA" id="ARBA00022764"/>
    </source>
</evidence>
<dbReference type="Pfam" id="PF10411">
    <property type="entry name" value="DsbC_N"/>
    <property type="match status" value="1"/>
</dbReference>
<dbReference type="AlphaFoldDB" id="A0A382C2Q3"/>
<dbReference type="InterPro" id="IPR009094">
    <property type="entry name" value="DiS-bond_isomerase_DsbC/G_N_sf"/>
</dbReference>
<evidence type="ECO:0000256" key="1">
    <source>
        <dbReference type="ARBA" id="ARBA00004418"/>
    </source>
</evidence>
<sequence length="232" mass="25614">MRLFQISATAAVVLMSLVSDIGADDDTAPSVYQDLADKFAPIEVNNIRPAPVPGLLEILVEGEILYATEDGRFLFRGDIFDATTRENLTEIQRNVSRKAKLNVIDEESLIVFQPDETKYTVNVFTDIDCSYCLKFHRDMESLGAKGIRVRYLFFPRAGPGSESWQKANSVWCSDDRKEAMTRAKLGADLEVLECGTTPVAQHYELGKAIGIQGTPVILTESGEMLGGYVPPS</sequence>
<dbReference type="InterPro" id="IPR033954">
    <property type="entry name" value="DiS-bond_Isoase_DsbC/G"/>
</dbReference>
<evidence type="ECO:0000256" key="2">
    <source>
        <dbReference type="ARBA" id="ARBA00009813"/>
    </source>
</evidence>
<dbReference type="PANTHER" id="PTHR35272:SF3">
    <property type="entry name" value="THIOL:DISULFIDE INTERCHANGE PROTEIN DSBC"/>
    <property type="match status" value="1"/>
</dbReference>
<protein>
    <recommendedName>
        <fullName evidence="10">Thiol:disulfide interchange protein</fullName>
    </recommendedName>
</protein>
<dbReference type="InterPro" id="IPR012336">
    <property type="entry name" value="Thioredoxin-like_fold"/>
</dbReference>
<feature type="non-terminal residue" evidence="9">
    <location>
        <position position="232"/>
    </location>
</feature>
<keyword evidence="6" id="KW-0676">Redox-active center</keyword>
<evidence type="ECO:0000313" key="9">
    <source>
        <dbReference type="EMBL" id="SVB20355.1"/>
    </source>
</evidence>
<gene>
    <name evidence="9" type="ORF">METZ01_LOCUS173209</name>
</gene>